<evidence type="ECO:0000256" key="1">
    <source>
        <dbReference type="SAM" id="SignalP"/>
    </source>
</evidence>
<dbReference type="EMBL" id="BDSP01000080">
    <property type="protein sequence ID" value="GAX14490.1"/>
    <property type="molecule type" value="Genomic_DNA"/>
</dbReference>
<accession>A0A1Z5JKE6</accession>
<keyword evidence="3" id="KW-1185">Reference proteome</keyword>
<feature type="chain" id="PRO_5012373879" evidence="1">
    <location>
        <begin position="25"/>
        <end position="332"/>
    </location>
</feature>
<proteinExistence type="predicted"/>
<evidence type="ECO:0000313" key="2">
    <source>
        <dbReference type="EMBL" id="GAX14490.1"/>
    </source>
</evidence>
<gene>
    <name evidence="2" type="ORF">FisN_11Hh049</name>
</gene>
<comment type="caution">
    <text evidence="2">The sequence shown here is derived from an EMBL/GenBank/DDBJ whole genome shotgun (WGS) entry which is preliminary data.</text>
</comment>
<reference evidence="2 3" key="1">
    <citation type="journal article" date="2015" name="Plant Cell">
        <title>Oil accumulation by the oleaginous diatom Fistulifera solaris as revealed by the genome and transcriptome.</title>
        <authorList>
            <person name="Tanaka T."/>
            <person name="Maeda Y."/>
            <person name="Veluchamy A."/>
            <person name="Tanaka M."/>
            <person name="Abida H."/>
            <person name="Marechal E."/>
            <person name="Bowler C."/>
            <person name="Muto M."/>
            <person name="Sunaga Y."/>
            <person name="Tanaka M."/>
            <person name="Yoshino T."/>
            <person name="Taniguchi T."/>
            <person name="Fukuda Y."/>
            <person name="Nemoto M."/>
            <person name="Matsumoto M."/>
            <person name="Wong P.S."/>
            <person name="Aburatani S."/>
            <person name="Fujibuchi W."/>
        </authorList>
    </citation>
    <scope>NUCLEOTIDE SEQUENCE [LARGE SCALE GENOMIC DNA]</scope>
    <source>
        <strain evidence="2 3">JPCC DA0580</strain>
    </source>
</reference>
<organism evidence="2 3">
    <name type="scientific">Fistulifera solaris</name>
    <name type="common">Oleaginous diatom</name>
    <dbReference type="NCBI Taxonomy" id="1519565"/>
    <lineage>
        <taxon>Eukaryota</taxon>
        <taxon>Sar</taxon>
        <taxon>Stramenopiles</taxon>
        <taxon>Ochrophyta</taxon>
        <taxon>Bacillariophyta</taxon>
        <taxon>Bacillariophyceae</taxon>
        <taxon>Bacillariophycidae</taxon>
        <taxon>Naviculales</taxon>
        <taxon>Naviculaceae</taxon>
        <taxon>Fistulifera</taxon>
    </lineage>
</organism>
<name>A0A1Z5JKE6_FISSO</name>
<protein>
    <submittedName>
        <fullName evidence="2">Uncharacterized protein</fullName>
    </submittedName>
</protein>
<dbReference type="AlphaFoldDB" id="A0A1Z5JKE6"/>
<sequence>MRSRMNRITIRLILLLVAKPSVRGFSPSRPFHRETARCSTYFPDPRIRLAAIPKYGPSLGADGHQYSPKEVDESQFEDRKRDFRLLVDQILSVKDPTHIPSYLTKQIPLVLDILSDGERGVGIVQDILAKTVHEQGEAAGEQVSEAIDVIFSFAEGFVEEAVGIDNSNKELLGKIIRTISDQNLTEREREDSLDRILSQENLTAGFLRHLEGECERIANSPRITKESSRLLQILRIIQARVVEELSGDLGEAAQVLGQLVGYDDLAECLAVLDAGLTVRGLSFASEMKSLTTEALNGFSGIPGGVDPGLVQRVQAIDERLGLYVQSKSSSFE</sequence>
<dbReference type="Proteomes" id="UP000198406">
    <property type="component" value="Unassembled WGS sequence"/>
</dbReference>
<dbReference type="InParanoid" id="A0A1Z5JKE6"/>
<keyword evidence="1" id="KW-0732">Signal</keyword>
<dbReference type="OrthoDB" id="46156at2759"/>
<feature type="signal peptide" evidence="1">
    <location>
        <begin position="1"/>
        <end position="24"/>
    </location>
</feature>
<evidence type="ECO:0000313" key="3">
    <source>
        <dbReference type="Proteomes" id="UP000198406"/>
    </source>
</evidence>